<sequence>MHDLWDLTLSDVAQLVFTHLLEAGEANRRLLSERTGLSFPSVTLGLSELAASSIVTELRREQGARGRATIVYGVSDEAGWVLGVDIGSTQVSFTARCLNGRLLAHESVKHRENAAVVGRLAGELVAASRVLAGLQKAPLVVALAVNQVVPRQLLRPDRPRPLALDITELFVATSKLPSSIPFLVENNVNCAAVAEHQDGLMRGYDDAAYMQIGVGIGLGFFADGALIRGGQGGSGELAQVPLSWSDAVPSEKDAIERRYGSVGLMRAASAIEAKGQPVSSPEELFLLAANGCGRAETLMHEHGVALGRIAAAAASILDPSVMVLGGGLTRNAAFAKIIVDEFQNRNQDTLVAISEKGSEATLLGACLLARDLAARRIAERFYKPLLAKPTLLPLT</sequence>
<dbReference type="PANTHER" id="PTHR18964:SF149">
    <property type="entry name" value="BIFUNCTIONAL UDP-N-ACETYLGLUCOSAMINE 2-EPIMERASE_N-ACETYLMANNOSAMINE KINASE"/>
    <property type="match status" value="1"/>
</dbReference>
<evidence type="ECO:0000256" key="1">
    <source>
        <dbReference type="ARBA" id="ARBA00006479"/>
    </source>
</evidence>
<name>A0ABT8T136_9HYPH</name>
<proteinExistence type="inferred from homology"/>
<gene>
    <name evidence="2" type="ORF">Q2T52_19870</name>
</gene>
<dbReference type="Proteomes" id="UP001169006">
    <property type="component" value="Unassembled WGS sequence"/>
</dbReference>
<protein>
    <submittedName>
        <fullName evidence="2">ROK family protein</fullName>
    </submittedName>
</protein>
<evidence type="ECO:0000313" key="3">
    <source>
        <dbReference type="Proteomes" id="UP001169006"/>
    </source>
</evidence>
<evidence type="ECO:0000313" key="2">
    <source>
        <dbReference type="EMBL" id="MDO1584351.1"/>
    </source>
</evidence>
<dbReference type="InterPro" id="IPR043129">
    <property type="entry name" value="ATPase_NBD"/>
</dbReference>
<dbReference type="InterPro" id="IPR036390">
    <property type="entry name" value="WH_DNA-bd_sf"/>
</dbReference>
<dbReference type="PANTHER" id="PTHR18964">
    <property type="entry name" value="ROK (REPRESSOR, ORF, KINASE) FAMILY"/>
    <property type="match status" value="1"/>
</dbReference>
<dbReference type="SUPFAM" id="SSF46785">
    <property type="entry name" value="Winged helix' DNA-binding domain"/>
    <property type="match status" value="1"/>
</dbReference>
<dbReference type="Pfam" id="PF00480">
    <property type="entry name" value="ROK"/>
    <property type="match status" value="1"/>
</dbReference>
<keyword evidence="3" id="KW-1185">Reference proteome</keyword>
<dbReference type="InterPro" id="IPR036388">
    <property type="entry name" value="WH-like_DNA-bd_sf"/>
</dbReference>
<dbReference type="InterPro" id="IPR000600">
    <property type="entry name" value="ROK"/>
</dbReference>
<dbReference type="Gene3D" id="3.30.420.40">
    <property type="match status" value="2"/>
</dbReference>
<dbReference type="EMBL" id="JAUKWQ010000008">
    <property type="protein sequence ID" value="MDO1584351.1"/>
    <property type="molecule type" value="Genomic_DNA"/>
</dbReference>
<dbReference type="SUPFAM" id="SSF53067">
    <property type="entry name" value="Actin-like ATPase domain"/>
    <property type="match status" value="1"/>
</dbReference>
<accession>A0ABT8T136</accession>
<reference evidence="2" key="2">
    <citation type="submission" date="2023-07" db="EMBL/GenBank/DDBJ databases">
        <authorList>
            <person name="Sun H."/>
        </authorList>
    </citation>
    <scope>NUCLEOTIDE SEQUENCE</scope>
    <source>
        <strain evidence="2">05753</strain>
    </source>
</reference>
<dbReference type="RefSeq" id="WP_302078590.1">
    <property type="nucleotide sequence ID" value="NZ_JAUKWQ010000008.1"/>
</dbReference>
<comment type="caution">
    <text evidence="2">The sequence shown here is derived from an EMBL/GenBank/DDBJ whole genome shotgun (WGS) entry which is preliminary data.</text>
</comment>
<dbReference type="Gene3D" id="1.10.10.10">
    <property type="entry name" value="Winged helix-like DNA-binding domain superfamily/Winged helix DNA-binding domain"/>
    <property type="match status" value="1"/>
</dbReference>
<organism evidence="2 3">
    <name type="scientific">Rhizobium oryzicola</name>
    <dbReference type="NCBI Taxonomy" id="1232668"/>
    <lineage>
        <taxon>Bacteria</taxon>
        <taxon>Pseudomonadati</taxon>
        <taxon>Pseudomonadota</taxon>
        <taxon>Alphaproteobacteria</taxon>
        <taxon>Hyphomicrobiales</taxon>
        <taxon>Rhizobiaceae</taxon>
        <taxon>Rhizobium/Agrobacterium group</taxon>
        <taxon>Rhizobium</taxon>
    </lineage>
</organism>
<reference evidence="2" key="1">
    <citation type="journal article" date="2015" name="Int. J. Syst. Evol. Microbiol.">
        <title>Rhizobium oryzicola sp. nov., potential plant-growth-promoting endophytic bacteria isolated from rice roots.</title>
        <authorList>
            <person name="Zhang X.X."/>
            <person name="Gao J.S."/>
            <person name="Cao Y.H."/>
            <person name="Sheirdil R.A."/>
            <person name="Wang X.C."/>
            <person name="Zhang L."/>
        </authorList>
    </citation>
    <scope>NUCLEOTIDE SEQUENCE</scope>
    <source>
        <strain evidence="2">05753</strain>
    </source>
</reference>
<comment type="similarity">
    <text evidence="1">Belongs to the ROK (NagC/XylR) family.</text>
</comment>